<dbReference type="InterPro" id="IPR036864">
    <property type="entry name" value="Zn2-C6_fun-type_DNA-bd_sf"/>
</dbReference>
<dbReference type="Pfam" id="PF04082">
    <property type="entry name" value="Fungal_trans"/>
    <property type="match status" value="1"/>
</dbReference>
<dbReference type="CDD" id="cd12148">
    <property type="entry name" value="fungal_TF_MHR"/>
    <property type="match status" value="1"/>
</dbReference>
<feature type="domain" description="Zn(2)-C6 fungal-type" evidence="4">
    <location>
        <begin position="83"/>
        <end position="113"/>
    </location>
</feature>
<feature type="region of interest" description="Disordered" evidence="3">
    <location>
        <begin position="157"/>
        <end position="198"/>
    </location>
</feature>
<dbReference type="GO" id="GO:0000981">
    <property type="term" value="F:DNA-binding transcription factor activity, RNA polymerase II-specific"/>
    <property type="evidence" value="ECO:0007669"/>
    <property type="project" value="InterPro"/>
</dbReference>
<dbReference type="PANTHER" id="PTHR47783:SF1">
    <property type="entry name" value="ZN(II)2CYS6 TRANSCRIPTION FACTOR (EUROFUNG)"/>
    <property type="match status" value="1"/>
</dbReference>
<gene>
    <name evidence="5" type="ORF">VNI00_004322</name>
</gene>
<feature type="compositionally biased region" description="Polar residues" evidence="3">
    <location>
        <begin position="309"/>
        <end position="320"/>
    </location>
</feature>
<feature type="region of interest" description="Disordered" evidence="3">
    <location>
        <begin position="1"/>
        <end position="28"/>
    </location>
</feature>
<protein>
    <recommendedName>
        <fullName evidence="4">Zn(2)-C6 fungal-type domain-containing protein</fullName>
    </recommendedName>
</protein>
<dbReference type="Gene3D" id="4.10.240.10">
    <property type="entry name" value="Zn(2)-C6 fungal-type DNA-binding domain"/>
    <property type="match status" value="1"/>
</dbReference>
<feature type="compositionally biased region" description="Acidic residues" evidence="3">
    <location>
        <begin position="403"/>
        <end position="412"/>
    </location>
</feature>
<evidence type="ECO:0000256" key="3">
    <source>
        <dbReference type="SAM" id="MobiDB-lite"/>
    </source>
</evidence>
<dbReference type="GO" id="GO:0003677">
    <property type="term" value="F:DNA binding"/>
    <property type="evidence" value="ECO:0007669"/>
    <property type="project" value="InterPro"/>
</dbReference>
<feature type="region of interest" description="Disordered" evidence="3">
    <location>
        <begin position="213"/>
        <end position="238"/>
    </location>
</feature>
<feature type="compositionally biased region" description="Polar residues" evidence="3">
    <location>
        <begin position="189"/>
        <end position="198"/>
    </location>
</feature>
<keyword evidence="2" id="KW-0539">Nucleus</keyword>
<dbReference type="EMBL" id="JAYKXP010000011">
    <property type="protein sequence ID" value="KAK7053001.1"/>
    <property type="molecule type" value="Genomic_DNA"/>
</dbReference>
<feature type="region of interest" description="Disordered" evidence="3">
    <location>
        <begin position="300"/>
        <end position="331"/>
    </location>
</feature>
<organism evidence="5 6">
    <name type="scientific">Paramarasmius palmivorus</name>
    <dbReference type="NCBI Taxonomy" id="297713"/>
    <lineage>
        <taxon>Eukaryota</taxon>
        <taxon>Fungi</taxon>
        <taxon>Dikarya</taxon>
        <taxon>Basidiomycota</taxon>
        <taxon>Agaricomycotina</taxon>
        <taxon>Agaricomycetes</taxon>
        <taxon>Agaricomycetidae</taxon>
        <taxon>Agaricales</taxon>
        <taxon>Marasmiineae</taxon>
        <taxon>Marasmiaceae</taxon>
        <taxon>Paramarasmius</taxon>
    </lineage>
</organism>
<comment type="caution">
    <text evidence="5">The sequence shown here is derived from an EMBL/GenBank/DDBJ whole genome shotgun (WGS) entry which is preliminary data.</text>
</comment>
<dbReference type="InterPro" id="IPR007219">
    <property type="entry name" value="XnlR_reg_dom"/>
</dbReference>
<dbReference type="PANTHER" id="PTHR47783">
    <property type="entry name" value="ZN(II)2CYS6 TRANSCRIPTION FACTOR (EUROFUNG)-RELATED"/>
    <property type="match status" value="1"/>
</dbReference>
<dbReference type="CDD" id="cd00067">
    <property type="entry name" value="GAL4"/>
    <property type="match status" value="1"/>
</dbReference>
<dbReference type="SUPFAM" id="SSF57701">
    <property type="entry name" value="Zn2/Cys6 DNA-binding domain"/>
    <property type="match status" value="1"/>
</dbReference>
<evidence type="ECO:0000313" key="5">
    <source>
        <dbReference type="EMBL" id="KAK7053001.1"/>
    </source>
</evidence>
<dbReference type="InterPro" id="IPR001138">
    <property type="entry name" value="Zn2Cys6_DnaBD"/>
</dbReference>
<dbReference type="PROSITE" id="PS00463">
    <property type="entry name" value="ZN2_CY6_FUNGAL_1"/>
    <property type="match status" value="1"/>
</dbReference>
<evidence type="ECO:0000256" key="1">
    <source>
        <dbReference type="ARBA" id="ARBA00022723"/>
    </source>
</evidence>
<dbReference type="SMART" id="SM00906">
    <property type="entry name" value="Fungal_trans"/>
    <property type="match status" value="1"/>
</dbReference>
<dbReference type="Proteomes" id="UP001383192">
    <property type="component" value="Unassembled WGS sequence"/>
</dbReference>
<dbReference type="GO" id="GO:0006351">
    <property type="term" value="P:DNA-templated transcription"/>
    <property type="evidence" value="ECO:0007669"/>
    <property type="project" value="InterPro"/>
</dbReference>
<dbReference type="GO" id="GO:0008270">
    <property type="term" value="F:zinc ion binding"/>
    <property type="evidence" value="ECO:0007669"/>
    <property type="project" value="InterPro"/>
</dbReference>
<reference evidence="5 6" key="1">
    <citation type="submission" date="2024-01" db="EMBL/GenBank/DDBJ databases">
        <title>A draft genome for a cacao thread blight-causing isolate of Paramarasmius palmivorus.</title>
        <authorList>
            <person name="Baruah I.K."/>
            <person name="Bukari Y."/>
            <person name="Amoako-Attah I."/>
            <person name="Meinhardt L.W."/>
            <person name="Bailey B.A."/>
            <person name="Cohen S.P."/>
        </authorList>
    </citation>
    <scope>NUCLEOTIDE SEQUENCE [LARGE SCALE GENOMIC DNA]</scope>
    <source>
        <strain evidence="5 6">GH-12</strain>
    </source>
</reference>
<feature type="region of interest" description="Disordered" evidence="3">
    <location>
        <begin position="117"/>
        <end position="136"/>
    </location>
</feature>
<dbReference type="PROSITE" id="PS50048">
    <property type="entry name" value="ZN2_CY6_FUNGAL_2"/>
    <property type="match status" value="1"/>
</dbReference>
<name>A0AAW0DKB7_9AGAR</name>
<sequence>MHQTAAVTAASGTLTSTSATTGSSSSLSHATLDTTLSVHATAGGPSSYLPAPIGNQGSLQHQQHRYVPGQSYQVNPASTRFLACFRCRGKKAKCDDAQPACTACAKSNAECIRPNGRRRKRTRKEMEEAEKEKARAEGREYYGRGIKYDVPLLQVAAADSSSQRKRRRPSLESERSSSNSLRLPEEHTPSPTTSNGQLYSQAHYMHAVPTLEETYRSSESRYSLPSQTPMHLQPPQPLVSHPPVLPQQPQPVSMPVLAPGLPYPHHSVIHHTANHQTSNISGLTPYSTRLVHDDNALSTHAELGPDSRVNPNVQNHTQGVSPPKQDDPGEVVESLSKQVAFLEGNPGESQDLKVNYSGCTAIHPGFNRIVIHLKLRQKSPKNHGSPDYVGQLPTPATDHESGIDDNPDDIEEIPNVTPPPLDDQLLDTFFEHFGEHFPFLNRQQVEERIRADTMSVFLGYAMCALSVRFIPHSSWRPSHYIGAAWRLALPLLRLPSTDVVAGLLLLSWAEFGENSESGLWNFSGLAIRMALDLGLHKFVETPSTQTDDVCCGKLLFWCLFIMDRILAFGTGRGVTIPADSIEVPPPTESDMDAAMAPMSPGHPPVLSPFVRIVRLFALAGQIANCMNNNSAPKTLVTEEKVNPENLHSLHNRLVEFVAGLPEQLTWSVENFRAQAARKQGGTFLFLHLWANAVLALIHHPNLGRDHPSGLRTPHTSGLKRSIKLSLASSRQIADCLVFADLFDARSYCASPFINQCLFIAGVAFIHDAKEEEFLGFGARNLGTGVNTSGAANGKGLQMQSAFISGLVKQNLSAVLKALKKMEGYWSGLAYIISVLEQRASGRGWAKVDFDITSDKSHRFISLPDMGLLKKLTGVRPKDGVRTGKNGSPQLQNIDGVPMQIAQSHAPEYDQNWSFDSLLGEYQIQDITASGVPPGFDFSSVFPDGFSW</sequence>
<dbReference type="Pfam" id="PF00172">
    <property type="entry name" value="Zn_clus"/>
    <property type="match status" value="1"/>
</dbReference>
<dbReference type="AlphaFoldDB" id="A0AAW0DKB7"/>
<keyword evidence="1" id="KW-0479">Metal-binding</keyword>
<evidence type="ECO:0000313" key="6">
    <source>
        <dbReference type="Proteomes" id="UP001383192"/>
    </source>
</evidence>
<keyword evidence="6" id="KW-1185">Reference proteome</keyword>
<proteinExistence type="predicted"/>
<feature type="region of interest" description="Disordered" evidence="3">
    <location>
        <begin position="378"/>
        <end position="417"/>
    </location>
</feature>
<evidence type="ECO:0000259" key="4">
    <source>
        <dbReference type="PROSITE" id="PS50048"/>
    </source>
</evidence>
<accession>A0AAW0DKB7</accession>
<feature type="compositionally biased region" description="Basic and acidic residues" evidence="3">
    <location>
        <begin position="124"/>
        <end position="136"/>
    </location>
</feature>
<dbReference type="SMART" id="SM00066">
    <property type="entry name" value="GAL4"/>
    <property type="match status" value="1"/>
</dbReference>
<evidence type="ECO:0000256" key="2">
    <source>
        <dbReference type="ARBA" id="ARBA00023242"/>
    </source>
</evidence>